<dbReference type="Proteomes" id="UP001589747">
    <property type="component" value="Unassembled WGS sequence"/>
</dbReference>
<gene>
    <name evidence="2" type="ORF">ACFFSY_21825</name>
</gene>
<reference evidence="2 3" key="1">
    <citation type="submission" date="2024-09" db="EMBL/GenBank/DDBJ databases">
        <authorList>
            <person name="Sun Q."/>
            <person name="Mori K."/>
        </authorList>
    </citation>
    <scope>NUCLEOTIDE SEQUENCE [LARGE SCALE GENOMIC DNA]</scope>
    <source>
        <strain evidence="2 3">TISTR 2452</strain>
    </source>
</reference>
<keyword evidence="3" id="KW-1185">Reference proteome</keyword>
<sequence length="432" mass="48604">MIVIILDFDDRPAEARRTRAQLEASPSFQGCDVHVLKGDVGRSMNDTLRQYPCCWIVTLLAGERLTPEFGAHVEALIHRLPDRAAGALPPPRSADSDDQPPSKLRGPIVWRTSALCGSSFGGFPERRVFPLERYALPLVEAELSAQAWHWTVWDSSSWSPSPLKTPLWRRSEAADLASEPLIYASLSEREPLQSPPLFTVVICAYNEANYVEGAIRSVLTQTNAQWELILVDDGSQDDTAVRLAQYRDHPRIVYLAHAVNRGKSAALNTGLAAASGQWFVELDADDWLAPDGLERLAGAISREPSHPQVMYSAHYRWQERHNGELVFTGRSRDSRELEPEELIRSGETVALRAYNLATLRERGGWRVDDPFGGRWFEDIGMLAALTGDNRSVYVEQPLYHRRIRSGSHSRQGSARYLHWKRWAESELMRGQG</sequence>
<accession>A0ABV5KWZ3</accession>
<dbReference type="InterPro" id="IPR029044">
    <property type="entry name" value="Nucleotide-diphossugar_trans"/>
</dbReference>
<proteinExistence type="predicted"/>
<evidence type="ECO:0000313" key="3">
    <source>
        <dbReference type="Proteomes" id="UP001589747"/>
    </source>
</evidence>
<dbReference type="PANTHER" id="PTHR43685:SF2">
    <property type="entry name" value="GLYCOSYLTRANSFERASE 2-LIKE DOMAIN-CONTAINING PROTEIN"/>
    <property type="match status" value="1"/>
</dbReference>
<dbReference type="SUPFAM" id="SSF53448">
    <property type="entry name" value="Nucleotide-diphospho-sugar transferases"/>
    <property type="match status" value="1"/>
</dbReference>
<evidence type="ECO:0000313" key="2">
    <source>
        <dbReference type="EMBL" id="MFB9328582.1"/>
    </source>
</evidence>
<evidence type="ECO:0000259" key="1">
    <source>
        <dbReference type="Pfam" id="PF00535"/>
    </source>
</evidence>
<comment type="caution">
    <text evidence="2">The sequence shown here is derived from an EMBL/GenBank/DDBJ whole genome shotgun (WGS) entry which is preliminary data.</text>
</comment>
<dbReference type="Gene3D" id="3.90.550.10">
    <property type="entry name" value="Spore Coat Polysaccharide Biosynthesis Protein SpsA, Chain A"/>
    <property type="match status" value="1"/>
</dbReference>
<dbReference type="EMBL" id="JBHMDO010000034">
    <property type="protein sequence ID" value="MFB9328582.1"/>
    <property type="molecule type" value="Genomic_DNA"/>
</dbReference>
<dbReference type="InterPro" id="IPR050834">
    <property type="entry name" value="Glycosyltransf_2"/>
</dbReference>
<organism evidence="2 3">
    <name type="scientific">Paenibacillus aurantiacus</name>
    <dbReference type="NCBI Taxonomy" id="1936118"/>
    <lineage>
        <taxon>Bacteria</taxon>
        <taxon>Bacillati</taxon>
        <taxon>Bacillota</taxon>
        <taxon>Bacilli</taxon>
        <taxon>Bacillales</taxon>
        <taxon>Paenibacillaceae</taxon>
        <taxon>Paenibacillus</taxon>
    </lineage>
</organism>
<feature type="domain" description="Glycosyltransferase 2-like" evidence="1">
    <location>
        <begin position="199"/>
        <end position="348"/>
    </location>
</feature>
<name>A0ABV5KWZ3_9BACL</name>
<dbReference type="Pfam" id="PF00535">
    <property type="entry name" value="Glycos_transf_2"/>
    <property type="match status" value="1"/>
</dbReference>
<dbReference type="CDD" id="cd00761">
    <property type="entry name" value="Glyco_tranf_GTA_type"/>
    <property type="match status" value="1"/>
</dbReference>
<dbReference type="PANTHER" id="PTHR43685">
    <property type="entry name" value="GLYCOSYLTRANSFERASE"/>
    <property type="match status" value="1"/>
</dbReference>
<protein>
    <submittedName>
        <fullName evidence="2">Glycosyltransferase family 2 protein</fullName>
    </submittedName>
</protein>
<dbReference type="RefSeq" id="WP_377498032.1">
    <property type="nucleotide sequence ID" value="NZ_JBHMDO010000034.1"/>
</dbReference>
<dbReference type="InterPro" id="IPR001173">
    <property type="entry name" value="Glyco_trans_2-like"/>
</dbReference>